<evidence type="ECO:0000259" key="1">
    <source>
        <dbReference type="Pfam" id="PF03104"/>
    </source>
</evidence>
<feature type="non-terminal residue" evidence="2">
    <location>
        <position position="270"/>
    </location>
</feature>
<organism evidence="2">
    <name type="scientific">marine sediment metagenome</name>
    <dbReference type="NCBI Taxonomy" id="412755"/>
    <lineage>
        <taxon>unclassified sequences</taxon>
        <taxon>metagenomes</taxon>
        <taxon>ecological metagenomes</taxon>
    </lineage>
</organism>
<evidence type="ECO:0000313" key="2">
    <source>
        <dbReference type="EMBL" id="GAI65717.1"/>
    </source>
</evidence>
<dbReference type="GO" id="GO:0006261">
    <property type="term" value="P:DNA-templated DNA replication"/>
    <property type="evidence" value="ECO:0007669"/>
    <property type="project" value="TreeGrafter"/>
</dbReference>
<reference evidence="2" key="1">
    <citation type="journal article" date="2014" name="Front. Microbiol.">
        <title>High frequency of phylogenetically diverse reductive dehalogenase-homologous genes in deep subseafloor sedimentary metagenomes.</title>
        <authorList>
            <person name="Kawai M."/>
            <person name="Futagami T."/>
            <person name="Toyoda A."/>
            <person name="Takaki Y."/>
            <person name="Nishi S."/>
            <person name="Hori S."/>
            <person name="Arai W."/>
            <person name="Tsubouchi T."/>
            <person name="Morono Y."/>
            <person name="Uchiyama I."/>
            <person name="Ito T."/>
            <person name="Fujiyama A."/>
            <person name="Inagaki F."/>
            <person name="Takami H."/>
        </authorList>
    </citation>
    <scope>NUCLEOTIDE SEQUENCE</scope>
    <source>
        <strain evidence="2">Expedition CK06-06</strain>
    </source>
</reference>
<dbReference type="SUPFAM" id="SSF53098">
    <property type="entry name" value="Ribonuclease H-like"/>
    <property type="match status" value="1"/>
</dbReference>
<gene>
    <name evidence="2" type="ORF">S12H4_10788</name>
</gene>
<dbReference type="InterPro" id="IPR006133">
    <property type="entry name" value="DNA-dir_DNA_pol_B_exonuc"/>
</dbReference>
<dbReference type="Pfam" id="PF03104">
    <property type="entry name" value="DNA_pol_B_exo1"/>
    <property type="match status" value="1"/>
</dbReference>
<dbReference type="PANTHER" id="PTHR10322:SF23">
    <property type="entry name" value="DNA POLYMERASE DELTA CATALYTIC SUBUNIT"/>
    <property type="match status" value="1"/>
</dbReference>
<protein>
    <recommendedName>
        <fullName evidence="1">DNA-directed DNA polymerase family B exonuclease domain-containing protein</fullName>
    </recommendedName>
</protein>
<dbReference type="InterPro" id="IPR050240">
    <property type="entry name" value="DNA_pol_type-B"/>
</dbReference>
<sequence length="270" mass="31541">VEGEEFKIKSKVPIIKAETISQKETTFKDPKILAFDIETYSPAKGRILSKQNPIIMLGFYGKDFKKVFTWKRFRTKEKYIEFVSSEKELILKFKETIEKYKPDVLAGYFSDGFDLPYIKQRADKYKIKLDVGLDYSEFHTKKGRRQQTALTGIVHFDVFEFISRIFARTLEIDNYDLSSVSHELLGEKKKDVDIAQLVDVWDKNPEKLGKFCEYNLHDAYLAFKLCEKVFPNASELVKIAGLPLFDVTRIGFSHLVEWYLVKQSSHFNEL</sequence>
<dbReference type="GO" id="GO:0003887">
    <property type="term" value="F:DNA-directed DNA polymerase activity"/>
    <property type="evidence" value="ECO:0007669"/>
    <property type="project" value="TreeGrafter"/>
</dbReference>
<accession>X1QB44</accession>
<name>X1QB44_9ZZZZ</name>
<dbReference type="Gene3D" id="3.30.420.10">
    <property type="entry name" value="Ribonuclease H-like superfamily/Ribonuclease H"/>
    <property type="match status" value="1"/>
</dbReference>
<comment type="caution">
    <text evidence="2">The sequence shown here is derived from an EMBL/GenBank/DDBJ whole genome shotgun (WGS) entry which is preliminary data.</text>
</comment>
<dbReference type="EMBL" id="BARW01004694">
    <property type="protein sequence ID" value="GAI65717.1"/>
    <property type="molecule type" value="Genomic_DNA"/>
</dbReference>
<dbReference type="InterPro" id="IPR036397">
    <property type="entry name" value="RNaseH_sf"/>
</dbReference>
<dbReference type="PANTHER" id="PTHR10322">
    <property type="entry name" value="DNA POLYMERASE CATALYTIC SUBUNIT"/>
    <property type="match status" value="1"/>
</dbReference>
<proteinExistence type="predicted"/>
<feature type="domain" description="DNA-directed DNA polymerase family B exonuclease" evidence="1">
    <location>
        <begin position="18"/>
        <end position="180"/>
    </location>
</feature>
<feature type="non-terminal residue" evidence="2">
    <location>
        <position position="1"/>
    </location>
</feature>
<dbReference type="AlphaFoldDB" id="X1QB44"/>
<dbReference type="GO" id="GO:0003676">
    <property type="term" value="F:nucleic acid binding"/>
    <property type="evidence" value="ECO:0007669"/>
    <property type="project" value="InterPro"/>
</dbReference>
<dbReference type="InterPro" id="IPR012337">
    <property type="entry name" value="RNaseH-like_sf"/>
</dbReference>